<evidence type="ECO:0000256" key="2">
    <source>
        <dbReference type="ARBA" id="ARBA00022692"/>
    </source>
</evidence>
<gene>
    <name evidence="12" type="ORF">CUJ83_09725</name>
</gene>
<evidence type="ECO:0000256" key="4">
    <source>
        <dbReference type="ARBA" id="ARBA00022989"/>
    </source>
</evidence>
<feature type="domain" description="CBS" evidence="10">
    <location>
        <begin position="208"/>
        <end position="269"/>
    </location>
</feature>
<name>A0AAP2RFJ0_9EURY</name>
<dbReference type="Pfam" id="PF03471">
    <property type="entry name" value="CorC_HlyC"/>
    <property type="match status" value="1"/>
</dbReference>
<dbReference type="CDD" id="cd04590">
    <property type="entry name" value="CBS_pair_CorC_HlyC_assoc"/>
    <property type="match status" value="1"/>
</dbReference>
<dbReference type="EMBL" id="PGCK01000007">
    <property type="protein sequence ID" value="MCD1295277.1"/>
    <property type="molecule type" value="Genomic_DNA"/>
</dbReference>
<sequence>MDFGITLQLILLGILLLLSGFFSSSETALTSINKIRLRHMVDEKVKNADRIQKLLEEPGKLLSTILIGNNIVNISASALATSLAIEFFGDTGVGIAMGVMTLLVLVFGEITPKALAIQYSEKISLLVIKPVSIIVWVLSPIVAIFNYGTNGLINLLGGKRDKNAPIITEEELKTLVNVSHEEGVLEVDEKSMIQNVFEFGDLHVKDVMIQRTDIVAININSTFDEVTEILKTEQYSRYPIYKQRMDNIVGILNVKDFFFSKESKETFDIKKYMRKPYYTFEFKKISEVFSDMKKFRVHMAVVLDEYGGTAGIVTIEDLIEEIVGEIQDEYDIQVNEIEEIKEGEYLVDGSTKIDTFNEILNVNIESEYYDSIGGYLIGEFGRLPQAGEKLEKENIVFTVEGVDKNRIKKVRIILGAGSEPVAAEAE</sequence>
<comment type="caution">
    <text evidence="12">The sequence shown here is derived from an EMBL/GenBank/DDBJ whole genome shotgun (WGS) entry which is preliminary data.</text>
</comment>
<dbReference type="PROSITE" id="PS51846">
    <property type="entry name" value="CNNM"/>
    <property type="match status" value="1"/>
</dbReference>
<keyword evidence="2 9" id="KW-0812">Transmembrane</keyword>
<keyword evidence="5 8" id="KW-0129">CBS domain</keyword>
<protein>
    <submittedName>
        <fullName evidence="12">Hemolysin</fullName>
    </submittedName>
</protein>
<dbReference type="InterPro" id="IPR016169">
    <property type="entry name" value="FAD-bd_PCMH_sub2"/>
</dbReference>
<dbReference type="Gene3D" id="3.30.465.10">
    <property type="match status" value="1"/>
</dbReference>
<keyword evidence="6 9" id="KW-0472">Membrane</keyword>
<dbReference type="SMART" id="SM01091">
    <property type="entry name" value="CorC_HlyC"/>
    <property type="match status" value="1"/>
</dbReference>
<evidence type="ECO:0000256" key="8">
    <source>
        <dbReference type="PROSITE-ProRule" id="PRU00703"/>
    </source>
</evidence>
<dbReference type="FunFam" id="3.10.580.10:FF:000002">
    <property type="entry name" value="Magnesium/cobalt efflux protein CorC"/>
    <property type="match status" value="1"/>
</dbReference>
<dbReference type="PANTHER" id="PTHR22777:SF17">
    <property type="entry name" value="UPF0053 PROTEIN SLL0260"/>
    <property type="match status" value="1"/>
</dbReference>
<evidence type="ECO:0000313" key="13">
    <source>
        <dbReference type="Proteomes" id="UP001320159"/>
    </source>
</evidence>
<dbReference type="GO" id="GO:0050660">
    <property type="term" value="F:flavin adenine dinucleotide binding"/>
    <property type="evidence" value="ECO:0007669"/>
    <property type="project" value="InterPro"/>
</dbReference>
<dbReference type="SUPFAM" id="SSF56176">
    <property type="entry name" value="FAD-binding/transporter-associated domain-like"/>
    <property type="match status" value="1"/>
</dbReference>
<evidence type="ECO:0000256" key="7">
    <source>
        <dbReference type="ARBA" id="ARBA00023167"/>
    </source>
</evidence>
<feature type="transmembrane region" description="Helical" evidence="9">
    <location>
        <begin position="123"/>
        <end position="145"/>
    </location>
</feature>
<dbReference type="InterPro" id="IPR005170">
    <property type="entry name" value="Transptr-assoc_dom"/>
</dbReference>
<dbReference type="SUPFAM" id="SSF54631">
    <property type="entry name" value="CBS-domain pair"/>
    <property type="match status" value="1"/>
</dbReference>
<dbReference type="AlphaFoldDB" id="A0AAP2RFJ0"/>
<dbReference type="PANTHER" id="PTHR22777">
    <property type="entry name" value="HEMOLYSIN-RELATED"/>
    <property type="match status" value="1"/>
</dbReference>
<dbReference type="GO" id="GO:0009086">
    <property type="term" value="P:methionine biosynthetic process"/>
    <property type="evidence" value="ECO:0007669"/>
    <property type="project" value="UniProtKB-KW"/>
</dbReference>
<evidence type="ECO:0000256" key="5">
    <source>
        <dbReference type="ARBA" id="ARBA00023122"/>
    </source>
</evidence>
<keyword evidence="4 9" id="KW-1133">Transmembrane helix</keyword>
<dbReference type="InterPro" id="IPR000644">
    <property type="entry name" value="CBS_dom"/>
</dbReference>
<comment type="subcellular location">
    <subcellularLocation>
        <location evidence="1">Membrane</location>
        <topology evidence="1">Multi-pass membrane protein</topology>
    </subcellularLocation>
</comment>
<dbReference type="InterPro" id="IPR044751">
    <property type="entry name" value="Ion_transp-like_CBS"/>
</dbReference>
<feature type="domain" description="CBS" evidence="10">
    <location>
        <begin position="272"/>
        <end position="329"/>
    </location>
</feature>
<dbReference type="RefSeq" id="WP_369424086.1">
    <property type="nucleotide sequence ID" value="NZ_PGCK01000007.1"/>
</dbReference>
<feature type="domain" description="CNNM transmembrane" evidence="11">
    <location>
        <begin position="1"/>
        <end position="189"/>
    </location>
</feature>
<proteinExistence type="predicted"/>
<accession>A0AAP2RFJ0</accession>
<organism evidence="12 13">
    <name type="scientific">Methanooceanicella nereidis</name>
    <dbReference type="NCBI Taxonomy" id="2052831"/>
    <lineage>
        <taxon>Archaea</taxon>
        <taxon>Methanobacteriati</taxon>
        <taxon>Methanobacteriota</taxon>
        <taxon>Stenosarchaea group</taxon>
        <taxon>Methanomicrobia</taxon>
        <taxon>Methanocellales</taxon>
        <taxon>Methanocellaceae</taxon>
        <taxon>Methanooceanicella</taxon>
    </lineage>
</organism>
<dbReference type="PROSITE" id="PS51371">
    <property type="entry name" value="CBS"/>
    <property type="match status" value="2"/>
</dbReference>
<feature type="transmembrane region" description="Helical" evidence="9">
    <location>
        <begin position="92"/>
        <end position="111"/>
    </location>
</feature>
<evidence type="ECO:0000259" key="11">
    <source>
        <dbReference type="PROSITE" id="PS51846"/>
    </source>
</evidence>
<evidence type="ECO:0000259" key="10">
    <source>
        <dbReference type="PROSITE" id="PS51371"/>
    </source>
</evidence>
<keyword evidence="3" id="KW-0677">Repeat</keyword>
<keyword evidence="13" id="KW-1185">Reference proteome</keyword>
<dbReference type="Gene3D" id="3.10.580.10">
    <property type="entry name" value="CBS-domain"/>
    <property type="match status" value="1"/>
</dbReference>
<evidence type="ECO:0000256" key="9">
    <source>
        <dbReference type="SAM" id="Phobius"/>
    </source>
</evidence>
<keyword evidence="7" id="KW-0028">Amino-acid biosynthesis</keyword>
<evidence type="ECO:0000313" key="12">
    <source>
        <dbReference type="EMBL" id="MCD1295277.1"/>
    </source>
</evidence>
<evidence type="ECO:0000256" key="6">
    <source>
        <dbReference type="ARBA" id="ARBA00023136"/>
    </source>
</evidence>
<dbReference type="InterPro" id="IPR046342">
    <property type="entry name" value="CBS_dom_sf"/>
</dbReference>
<dbReference type="Proteomes" id="UP001320159">
    <property type="component" value="Unassembled WGS sequence"/>
</dbReference>
<evidence type="ECO:0000256" key="1">
    <source>
        <dbReference type="ARBA" id="ARBA00004141"/>
    </source>
</evidence>
<dbReference type="InterPro" id="IPR036318">
    <property type="entry name" value="FAD-bd_PCMH-like_sf"/>
</dbReference>
<reference evidence="12 13" key="1">
    <citation type="submission" date="2017-11" db="EMBL/GenBank/DDBJ databases">
        <title>Isolation and Characterization of Family Methanocellaceae Species from Potential Methane Hydrate Area Offshore Southwestern Taiwan.</title>
        <authorList>
            <person name="Zhang W.-L."/>
            <person name="Chen W.-C."/>
            <person name="Lai M.-C."/>
            <person name="Chen S.-C."/>
        </authorList>
    </citation>
    <scope>NUCLEOTIDE SEQUENCE [LARGE SCALE GENOMIC DNA]</scope>
    <source>
        <strain evidence="12 13">CWC-04</strain>
    </source>
</reference>
<dbReference type="Pfam" id="PF00571">
    <property type="entry name" value="CBS"/>
    <property type="match status" value="2"/>
</dbReference>
<keyword evidence="7" id="KW-0486">Methionine biosynthesis</keyword>
<evidence type="ECO:0000256" key="3">
    <source>
        <dbReference type="ARBA" id="ARBA00022737"/>
    </source>
</evidence>
<dbReference type="GO" id="GO:0005886">
    <property type="term" value="C:plasma membrane"/>
    <property type="evidence" value="ECO:0007669"/>
    <property type="project" value="TreeGrafter"/>
</dbReference>
<dbReference type="Pfam" id="PF01595">
    <property type="entry name" value="CNNM"/>
    <property type="match status" value="1"/>
</dbReference>
<dbReference type="InterPro" id="IPR002550">
    <property type="entry name" value="CNNM"/>
</dbReference>